<dbReference type="HOGENOM" id="CLU_637297_0_0_4"/>
<dbReference type="NCBIfam" id="TIGR04370">
    <property type="entry name" value="glyco_rpt_poly"/>
    <property type="match status" value="1"/>
</dbReference>
<accession>F8GNR7</accession>
<feature type="transmembrane region" description="Helical" evidence="1">
    <location>
        <begin position="182"/>
        <end position="212"/>
    </location>
</feature>
<name>F8GNR7_CUPNN</name>
<feature type="transmembrane region" description="Helical" evidence="1">
    <location>
        <begin position="106"/>
        <end position="128"/>
    </location>
</feature>
<evidence type="ECO:0000313" key="2">
    <source>
        <dbReference type="EMBL" id="AEI80366.1"/>
    </source>
</evidence>
<dbReference type="Proteomes" id="UP000006798">
    <property type="component" value="Chromosome 2"/>
</dbReference>
<keyword evidence="1" id="KW-0472">Membrane</keyword>
<sequence length="430" mass="47933">MYSLVTLPFYLIPLVWCARRGIFATSTVFFVYTLLGCWLLGALIESELVTRSILIAPWLIRVEDIPWVPMAAVNFAAFVSYRLFRRSKGRSRRWQPALNLPSNKKLLRYVCIQLFVIALEVSLTVYLYQGVQEWVRAAYARTVVESSALNFLFPVMIGVNVYCLVLQVLIKAKQPPRWLRGLFLGGLVLQSIFLALSGGRSILLLFLISLLIVRVKRITGAGFLGILALAAAFVAASGYIIYERYRAQGASAQFEMSAASIVEASYTGLPFIDHIALSKIYAERRGNDYGEVYLNALVAFVPRAIWPEKPIQLSRRVREEFFGDTDGGVPPGLFGESVIAFDYFGLAMMALIFGLIVAKAENYAANAPNEDLGRLRTGVLSTLIGFILVRGGVDIGVYRVGLIVVIYLLLEQLMMKSVYKARYVAVPHPQ</sequence>
<dbReference type="KEGG" id="cnc:CNE_2c14030"/>
<feature type="transmembrane region" description="Helical" evidence="1">
    <location>
        <begin position="340"/>
        <end position="358"/>
    </location>
</feature>
<reference evidence="2 3" key="1">
    <citation type="journal article" date="2011" name="J. Bacteriol.">
        <title>Complete genome sequence of the type strain Cupriavidus necator N-1.</title>
        <authorList>
            <person name="Poehlein A."/>
            <person name="Kusian B."/>
            <person name="Friedrich B."/>
            <person name="Daniel R."/>
            <person name="Bowien B."/>
        </authorList>
    </citation>
    <scope>NUCLEOTIDE SEQUENCE [LARGE SCALE GENOMIC DNA]</scope>
    <source>
        <strain evidence="3">ATCC 43291 / DSM 13513 / CCUG 52238 / LMG 8453 / N-1</strain>
    </source>
</reference>
<feature type="transmembrane region" description="Helical" evidence="1">
    <location>
        <begin position="64"/>
        <end position="85"/>
    </location>
</feature>
<protein>
    <recommendedName>
        <fullName evidence="4">Oligosaccharide repeat unit polymerase</fullName>
    </recommendedName>
</protein>
<keyword evidence="1" id="KW-1133">Transmembrane helix</keyword>
<proteinExistence type="predicted"/>
<feature type="transmembrane region" description="Helical" evidence="1">
    <location>
        <begin position="21"/>
        <end position="44"/>
    </location>
</feature>
<gene>
    <name evidence="2" type="ordered locus">CNE_2c14030</name>
</gene>
<evidence type="ECO:0000313" key="3">
    <source>
        <dbReference type="Proteomes" id="UP000006798"/>
    </source>
</evidence>
<keyword evidence="1" id="KW-0812">Transmembrane</keyword>
<dbReference type="GeneID" id="34307091"/>
<organism evidence="2 3">
    <name type="scientific">Cupriavidus necator (strain ATCC 43291 / DSM 13513 / CCUG 52238 / LMG 8453 / N-1)</name>
    <name type="common">Ralstonia eutropha</name>
    <dbReference type="NCBI Taxonomy" id="1042878"/>
    <lineage>
        <taxon>Bacteria</taxon>
        <taxon>Pseudomonadati</taxon>
        <taxon>Pseudomonadota</taxon>
        <taxon>Betaproteobacteria</taxon>
        <taxon>Burkholderiales</taxon>
        <taxon>Burkholderiaceae</taxon>
        <taxon>Cupriavidus</taxon>
    </lineage>
</organism>
<dbReference type="AlphaFoldDB" id="F8GNR7"/>
<dbReference type="EMBL" id="CP002878">
    <property type="protein sequence ID" value="AEI80366.1"/>
    <property type="molecule type" value="Genomic_DNA"/>
</dbReference>
<feature type="transmembrane region" description="Helical" evidence="1">
    <location>
        <begin position="218"/>
        <end position="242"/>
    </location>
</feature>
<feature type="transmembrane region" description="Helical" evidence="1">
    <location>
        <begin position="378"/>
        <end position="410"/>
    </location>
</feature>
<feature type="transmembrane region" description="Helical" evidence="1">
    <location>
        <begin position="148"/>
        <end position="170"/>
    </location>
</feature>
<evidence type="ECO:0008006" key="4">
    <source>
        <dbReference type="Google" id="ProtNLM"/>
    </source>
</evidence>
<dbReference type="RefSeq" id="WP_013953059.1">
    <property type="nucleotide sequence ID" value="NC_015723.1"/>
</dbReference>
<evidence type="ECO:0000256" key="1">
    <source>
        <dbReference type="SAM" id="Phobius"/>
    </source>
</evidence>